<dbReference type="CDD" id="cd00756">
    <property type="entry name" value="MoaE"/>
    <property type="match status" value="1"/>
</dbReference>
<dbReference type="SUPFAM" id="SSF54690">
    <property type="entry name" value="Molybdopterin synthase subunit MoaE"/>
    <property type="match status" value="1"/>
</dbReference>
<evidence type="ECO:0000313" key="1">
    <source>
        <dbReference type="EnsemblMetazoa" id="SCAU008667-PA"/>
    </source>
</evidence>
<dbReference type="Proteomes" id="UP000095300">
    <property type="component" value="Unassembled WGS sequence"/>
</dbReference>
<dbReference type="VEuPathDB" id="VectorBase:SCAU008667"/>
<dbReference type="EnsemblMetazoa" id="SCAU008667-RA">
    <property type="protein sequence ID" value="SCAU008667-PA"/>
    <property type="gene ID" value="SCAU008667"/>
</dbReference>
<accession>A0A1I8PJL7</accession>
<evidence type="ECO:0000313" key="2">
    <source>
        <dbReference type="Proteomes" id="UP000095300"/>
    </source>
</evidence>
<dbReference type="STRING" id="35570.A0A1I8PJL7"/>
<organism evidence="1 2">
    <name type="scientific">Stomoxys calcitrans</name>
    <name type="common">Stable fly</name>
    <name type="synonym">Conops calcitrans</name>
    <dbReference type="NCBI Taxonomy" id="35570"/>
    <lineage>
        <taxon>Eukaryota</taxon>
        <taxon>Metazoa</taxon>
        <taxon>Ecdysozoa</taxon>
        <taxon>Arthropoda</taxon>
        <taxon>Hexapoda</taxon>
        <taxon>Insecta</taxon>
        <taxon>Pterygota</taxon>
        <taxon>Neoptera</taxon>
        <taxon>Endopterygota</taxon>
        <taxon>Diptera</taxon>
        <taxon>Brachycera</taxon>
        <taxon>Muscomorpha</taxon>
        <taxon>Muscoidea</taxon>
        <taxon>Muscidae</taxon>
        <taxon>Stomoxys</taxon>
    </lineage>
</organism>
<dbReference type="InterPro" id="IPR036563">
    <property type="entry name" value="MoaE_sf"/>
</dbReference>
<name>A0A1I8PJL7_STOCA</name>
<dbReference type="InterPro" id="IPR003448">
    <property type="entry name" value="Mopterin_biosynth_MoaE"/>
</dbReference>
<keyword evidence="2" id="KW-1185">Reference proteome</keyword>
<dbReference type="PANTHER" id="PTHR23404">
    <property type="entry name" value="MOLYBDOPTERIN SYNTHASE RELATED"/>
    <property type="match status" value="1"/>
</dbReference>
<reference evidence="1" key="1">
    <citation type="submission" date="2020-05" db="UniProtKB">
        <authorList>
            <consortium name="EnsemblMetazoa"/>
        </authorList>
    </citation>
    <scope>IDENTIFICATION</scope>
    <source>
        <strain evidence="1">USDA</strain>
    </source>
</reference>
<dbReference type="Pfam" id="PF02391">
    <property type="entry name" value="MoaE"/>
    <property type="match status" value="1"/>
</dbReference>
<sequence>MNYLLLTRDALDIGSITELASSEVCGSTSLYVGMARGSLGGKNLLSLEFGASEAMAEKEMENICGELRFRWPNIVNIVIYHRIGLVPLGEAYVAIAISHTSQQSKASLDVVGITMDELKARVPIWRKEKYDTDDSFTICAEGQTDKFDENLCGIQDANPLPSKFVQISANETEIVRRIQSFIERKRDEIDLSNIVDYIRPSSLEEMKQDINSENCQVDSCARINGTIIKQENSKCHLKIRKTDNKMGPQMQHDYLYALDNLMESSAIPQIKQENLHDWQCATDTKQILLERARNIEEHLNIRDCGKKNIYQRLKLIEDRLLYLESISPEYRHVLFAKPIESKDSTIASETYSAGLKHSPNVTRGPCKVYDIAEIDQIIEAESQRI</sequence>
<dbReference type="GO" id="GO:0006777">
    <property type="term" value="P:Mo-molybdopterin cofactor biosynthetic process"/>
    <property type="evidence" value="ECO:0007669"/>
    <property type="project" value="InterPro"/>
</dbReference>
<dbReference type="AlphaFoldDB" id="A0A1I8PJL7"/>
<proteinExistence type="predicted"/>
<gene>
    <name evidence="1" type="primary">106092984</name>
</gene>
<protein>
    <submittedName>
        <fullName evidence="1">Uncharacterized protein</fullName>
    </submittedName>
</protein>
<dbReference type="Gene3D" id="3.90.1170.40">
    <property type="entry name" value="Molybdopterin biosynthesis MoaE subunit"/>
    <property type="match status" value="1"/>
</dbReference>